<proteinExistence type="predicted"/>
<feature type="compositionally biased region" description="Polar residues" evidence="1">
    <location>
        <begin position="135"/>
        <end position="152"/>
    </location>
</feature>
<gene>
    <name evidence="2" type="ORF">B0T21DRAFT_93519</name>
</gene>
<comment type="caution">
    <text evidence="2">The sequence shown here is derived from an EMBL/GenBank/DDBJ whole genome shotgun (WGS) entry which is preliminary data.</text>
</comment>
<name>A0AA40ESQ4_9PEZI</name>
<dbReference type="AlphaFoldDB" id="A0AA40ESQ4"/>
<feature type="region of interest" description="Disordered" evidence="1">
    <location>
        <begin position="91"/>
        <end position="152"/>
    </location>
</feature>
<evidence type="ECO:0000313" key="3">
    <source>
        <dbReference type="Proteomes" id="UP001172159"/>
    </source>
</evidence>
<reference evidence="2" key="1">
    <citation type="submission" date="2023-06" db="EMBL/GenBank/DDBJ databases">
        <title>Genome-scale phylogeny and comparative genomics of the fungal order Sordariales.</title>
        <authorList>
            <consortium name="Lawrence Berkeley National Laboratory"/>
            <person name="Hensen N."/>
            <person name="Bonometti L."/>
            <person name="Westerberg I."/>
            <person name="Brannstrom I.O."/>
            <person name="Guillou S."/>
            <person name="Cros-Aarteil S."/>
            <person name="Calhoun S."/>
            <person name="Haridas S."/>
            <person name="Kuo A."/>
            <person name="Mondo S."/>
            <person name="Pangilinan J."/>
            <person name="Riley R."/>
            <person name="Labutti K."/>
            <person name="Andreopoulos B."/>
            <person name="Lipzen A."/>
            <person name="Chen C."/>
            <person name="Yanf M."/>
            <person name="Daum C."/>
            <person name="Ng V."/>
            <person name="Clum A."/>
            <person name="Steindorff A."/>
            <person name="Ohm R."/>
            <person name="Martin F."/>
            <person name="Silar P."/>
            <person name="Natvig D."/>
            <person name="Lalanne C."/>
            <person name="Gautier V."/>
            <person name="Ament-Velasquez S.L."/>
            <person name="Kruys A."/>
            <person name="Hutchinson M.I."/>
            <person name="Powell A.J."/>
            <person name="Barry K."/>
            <person name="Miller A.N."/>
            <person name="Grigoriev I.V."/>
            <person name="Debuchy R."/>
            <person name="Gladieux P."/>
            <person name="Thoren M.H."/>
            <person name="Johannesson H."/>
        </authorList>
    </citation>
    <scope>NUCLEOTIDE SEQUENCE</scope>
    <source>
        <strain evidence="2">CBS 540.89</strain>
    </source>
</reference>
<keyword evidence="3" id="KW-1185">Reference proteome</keyword>
<dbReference type="Proteomes" id="UP001172159">
    <property type="component" value="Unassembled WGS sequence"/>
</dbReference>
<accession>A0AA40ESQ4</accession>
<organism evidence="2 3">
    <name type="scientific">Apiosordaria backusii</name>
    <dbReference type="NCBI Taxonomy" id="314023"/>
    <lineage>
        <taxon>Eukaryota</taxon>
        <taxon>Fungi</taxon>
        <taxon>Dikarya</taxon>
        <taxon>Ascomycota</taxon>
        <taxon>Pezizomycotina</taxon>
        <taxon>Sordariomycetes</taxon>
        <taxon>Sordariomycetidae</taxon>
        <taxon>Sordariales</taxon>
        <taxon>Lasiosphaeriaceae</taxon>
        <taxon>Apiosordaria</taxon>
    </lineage>
</organism>
<evidence type="ECO:0000313" key="2">
    <source>
        <dbReference type="EMBL" id="KAK0744816.1"/>
    </source>
</evidence>
<evidence type="ECO:0000256" key="1">
    <source>
        <dbReference type="SAM" id="MobiDB-lite"/>
    </source>
</evidence>
<feature type="compositionally biased region" description="Polar residues" evidence="1">
    <location>
        <begin position="101"/>
        <end position="110"/>
    </location>
</feature>
<dbReference type="EMBL" id="JAUKTV010000002">
    <property type="protein sequence ID" value="KAK0744816.1"/>
    <property type="molecule type" value="Genomic_DNA"/>
</dbReference>
<protein>
    <submittedName>
        <fullName evidence="2">Uncharacterized protein</fullName>
    </submittedName>
</protein>
<sequence>MLVSRNTVTPRSRVKSWQRMWSRQPAAVTTKTTSAMTRARAAVSPQVGTTSERPGTCGSCFSTSASAQLPDRTGARTYPCWNLLYGMLKQRPPRQAPQPTSPRSTRSQHPPQAEIKKSRPVHRTSPINHPRLKTQPPSTLQPATRTATTSQKMSTMYTAISARVLARRPRRAVSLATTPKTDSRTRTTTRWCLYPSGPLR</sequence>